<dbReference type="Proteomes" id="UP000249135">
    <property type="component" value="Unassembled WGS sequence"/>
</dbReference>
<accession>A0A2W5QK18</accession>
<dbReference type="EMBL" id="QFPP01000014">
    <property type="protein sequence ID" value="PZQ77632.1"/>
    <property type="molecule type" value="Genomic_DNA"/>
</dbReference>
<name>A0A2W5QK18_VARPD</name>
<sequence length="164" mass="16349">MPLAPAQANNVGENAAWQFKSAADKVNAAVVQDMVQKRKSGYYAAPVTNNNYVTNIERQYNCDVAANATGSQGTNSTVANSPSSAGASSHSTGNANQADVGSYGATQVGSSQTNTGVVGAAAAGNTNSYVNGAAWQALNSNQSNSGSQSASVTGSTACAYGAVN</sequence>
<gene>
    <name evidence="2" type="ORF">DI563_03075</name>
</gene>
<feature type="region of interest" description="Disordered" evidence="1">
    <location>
        <begin position="67"/>
        <end position="100"/>
    </location>
</feature>
<organism evidence="2 3">
    <name type="scientific">Variovorax paradoxus</name>
    <dbReference type="NCBI Taxonomy" id="34073"/>
    <lineage>
        <taxon>Bacteria</taxon>
        <taxon>Pseudomonadati</taxon>
        <taxon>Pseudomonadota</taxon>
        <taxon>Betaproteobacteria</taxon>
        <taxon>Burkholderiales</taxon>
        <taxon>Comamonadaceae</taxon>
        <taxon>Variovorax</taxon>
    </lineage>
</organism>
<comment type="caution">
    <text evidence="2">The sequence shown here is derived from an EMBL/GenBank/DDBJ whole genome shotgun (WGS) entry which is preliminary data.</text>
</comment>
<dbReference type="AlphaFoldDB" id="A0A2W5QK18"/>
<feature type="compositionally biased region" description="Low complexity" evidence="1">
    <location>
        <begin position="79"/>
        <end position="96"/>
    </location>
</feature>
<evidence type="ECO:0000256" key="1">
    <source>
        <dbReference type="SAM" id="MobiDB-lite"/>
    </source>
</evidence>
<evidence type="ECO:0000313" key="2">
    <source>
        <dbReference type="EMBL" id="PZQ77632.1"/>
    </source>
</evidence>
<reference evidence="2 3" key="1">
    <citation type="submission" date="2017-08" db="EMBL/GenBank/DDBJ databases">
        <title>Infants hospitalized years apart are colonized by the same room-sourced microbial strains.</title>
        <authorList>
            <person name="Brooks B."/>
            <person name="Olm M.R."/>
            <person name="Firek B.A."/>
            <person name="Baker R."/>
            <person name="Thomas B.C."/>
            <person name="Morowitz M.J."/>
            <person name="Banfield J.F."/>
        </authorList>
    </citation>
    <scope>NUCLEOTIDE SEQUENCE [LARGE SCALE GENOMIC DNA]</scope>
    <source>
        <strain evidence="2">S2_005_003_R2_41</strain>
    </source>
</reference>
<feature type="compositionally biased region" description="Polar residues" evidence="1">
    <location>
        <begin position="68"/>
        <end position="78"/>
    </location>
</feature>
<proteinExistence type="predicted"/>
<evidence type="ECO:0000313" key="3">
    <source>
        <dbReference type="Proteomes" id="UP000249135"/>
    </source>
</evidence>
<protein>
    <submittedName>
        <fullName evidence="2">Uncharacterized protein</fullName>
    </submittedName>
</protein>